<accession>A0A0F9NG31</accession>
<protein>
    <submittedName>
        <fullName evidence="1">Uncharacterized protein</fullName>
    </submittedName>
</protein>
<gene>
    <name evidence="1" type="ORF">LCGC14_1031820</name>
</gene>
<name>A0A0F9NG31_9ZZZZ</name>
<evidence type="ECO:0000313" key="1">
    <source>
        <dbReference type="EMBL" id="KKN10902.1"/>
    </source>
</evidence>
<reference evidence="1" key="1">
    <citation type="journal article" date="2015" name="Nature">
        <title>Complex archaea that bridge the gap between prokaryotes and eukaryotes.</title>
        <authorList>
            <person name="Spang A."/>
            <person name="Saw J.H."/>
            <person name="Jorgensen S.L."/>
            <person name="Zaremba-Niedzwiedzka K."/>
            <person name="Martijn J."/>
            <person name="Lind A.E."/>
            <person name="van Eijk R."/>
            <person name="Schleper C."/>
            <person name="Guy L."/>
            <person name="Ettema T.J."/>
        </authorList>
    </citation>
    <scope>NUCLEOTIDE SEQUENCE</scope>
</reference>
<sequence>MNEIKLTIVHYFAPYGNESPVRTLISVHSNNEKVKEEIRRAIDYETKKQQIKLLYIYNTWWFKLFGGKFKG</sequence>
<organism evidence="1">
    <name type="scientific">marine sediment metagenome</name>
    <dbReference type="NCBI Taxonomy" id="412755"/>
    <lineage>
        <taxon>unclassified sequences</taxon>
        <taxon>metagenomes</taxon>
        <taxon>ecological metagenomes</taxon>
    </lineage>
</organism>
<comment type="caution">
    <text evidence="1">The sequence shown here is derived from an EMBL/GenBank/DDBJ whole genome shotgun (WGS) entry which is preliminary data.</text>
</comment>
<proteinExistence type="predicted"/>
<dbReference type="AlphaFoldDB" id="A0A0F9NG31"/>
<dbReference type="EMBL" id="LAZR01004193">
    <property type="protein sequence ID" value="KKN10902.1"/>
    <property type="molecule type" value="Genomic_DNA"/>
</dbReference>